<dbReference type="Gramene" id="ONK54966">
    <property type="protein sequence ID" value="ONK54966"/>
    <property type="gene ID" value="A4U43_UnF9140"/>
</dbReference>
<keyword evidence="2" id="KW-1185">Reference proteome</keyword>
<dbReference type="EMBL" id="KV863902">
    <property type="protein sequence ID" value="ONK54966.1"/>
    <property type="molecule type" value="Genomic_DNA"/>
</dbReference>
<protein>
    <submittedName>
        <fullName evidence="1">Uncharacterized protein</fullName>
    </submittedName>
</protein>
<organism evidence="1 2">
    <name type="scientific">Asparagus officinalis</name>
    <name type="common">Garden asparagus</name>
    <dbReference type="NCBI Taxonomy" id="4686"/>
    <lineage>
        <taxon>Eukaryota</taxon>
        <taxon>Viridiplantae</taxon>
        <taxon>Streptophyta</taxon>
        <taxon>Embryophyta</taxon>
        <taxon>Tracheophyta</taxon>
        <taxon>Spermatophyta</taxon>
        <taxon>Magnoliopsida</taxon>
        <taxon>Liliopsida</taxon>
        <taxon>Asparagales</taxon>
        <taxon>Asparagaceae</taxon>
        <taxon>Asparagoideae</taxon>
        <taxon>Asparagus</taxon>
    </lineage>
</organism>
<accession>A0A1R3L5T0</accession>
<gene>
    <name evidence="1" type="ORF">A4U43_UnF9140</name>
</gene>
<reference evidence="2" key="1">
    <citation type="journal article" date="2017" name="Nat. Commun.">
        <title>The asparagus genome sheds light on the origin and evolution of a young Y chromosome.</title>
        <authorList>
            <person name="Harkess A."/>
            <person name="Zhou J."/>
            <person name="Xu C."/>
            <person name="Bowers J.E."/>
            <person name="Van der Hulst R."/>
            <person name="Ayyampalayam S."/>
            <person name="Mercati F."/>
            <person name="Riccardi P."/>
            <person name="McKain M.R."/>
            <person name="Kakrana A."/>
            <person name="Tang H."/>
            <person name="Ray J."/>
            <person name="Groenendijk J."/>
            <person name="Arikit S."/>
            <person name="Mathioni S.M."/>
            <person name="Nakano M."/>
            <person name="Shan H."/>
            <person name="Telgmann-Rauber A."/>
            <person name="Kanno A."/>
            <person name="Yue Z."/>
            <person name="Chen H."/>
            <person name="Li W."/>
            <person name="Chen Y."/>
            <person name="Xu X."/>
            <person name="Zhang Y."/>
            <person name="Luo S."/>
            <person name="Chen H."/>
            <person name="Gao J."/>
            <person name="Mao Z."/>
            <person name="Pires J.C."/>
            <person name="Luo M."/>
            <person name="Kudrna D."/>
            <person name="Wing R.A."/>
            <person name="Meyers B.C."/>
            <person name="Yi K."/>
            <person name="Kong H."/>
            <person name="Lavrijsen P."/>
            <person name="Sunseri F."/>
            <person name="Falavigna A."/>
            <person name="Ye Y."/>
            <person name="Leebens-Mack J.H."/>
            <person name="Chen G."/>
        </authorList>
    </citation>
    <scope>NUCLEOTIDE SEQUENCE [LARGE SCALE GENOMIC DNA]</scope>
    <source>
        <strain evidence="2">cv. DH0086</strain>
    </source>
</reference>
<sequence>MDPLHQPQPPPSPIPSSHLDLLLQHRRSPLVTVQSPIEVQEHDLGSEDHCHRDRRMEKFAKQVRDELGINVVNPMELRSMIEEAFGDKKLRGRGMWRLRRWQIWFLMG</sequence>
<proteinExistence type="predicted"/>
<dbReference type="AlphaFoldDB" id="A0A1R3L5T0"/>
<evidence type="ECO:0000313" key="1">
    <source>
        <dbReference type="EMBL" id="ONK54966.1"/>
    </source>
</evidence>
<evidence type="ECO:0000313" key="2">
    <source>
        <dbReference type="Proteomes" id="UP000243459"/>
    </source>
</evidence>
<name>A0A1R3L5T0_ASPOF</name>
<dbReference type="Proteomes" id="UP000243459">
    <property type="component" value="Unassembled WGS sequence"/>
</dbReference>